<dbReference type="PROSITE" id="PS51829">
    <property type="entry name" value="P_HOMO_B"/>
    <property type="match status" value="1"/>
</dbReference>
<evidence type="ECO:0000313" key="7">
    <source>
        <dbReference type="Proteomes" id="UP001482520"/>
    </source>
</evidence>
<evidence type="ECO:0000256" key="2">
    <source>
        <dbReference type="ARBA" id="ARBA00022801"/>
    </source>
</evidence>
<dbReference type="PROSITE" id="PS51318">
    <property type="entry name" value="TAT"/>
    <property type="match status" value="1"/>
</dbReference>
<keyword evidence="4" id="KW-0732">Signal</keyword>
<protein>
    <submittedName>
        <fullName evidence="6">Proprotein convertase P-domain-containing protein</fullName>
    </submittedName>
</protein>
<evidence type="ECO:0000313" key="6">
    <source>
        <dbReference type="EMBL" id="MEQ7849283.1"/>
    </source>
</evidence>
<feature type="signal peptide" evidence="4">
    <location>
        <begin position="1"/>
        <end position="42"/>
    </location>
</feature>
<sequence>MNLTTAPTGGGRRTVRRAAALASTLLLAAGGLAVSAAAPASAAPTSFPATSGVPAFIGDYTTSNAGIPVSSTTSSAITAQITLNHSCVADLVISLIAPDGTTAVLADENRTCRGLNGTYTFSDSGADSFLSAPTTSSYEIPGGQYRASNSRGVVDLAQAFAGVDPDGQWTIRVADEAGLDTGILSSASLTFGTDMTDAPTVVVDGGPADGATVTSAPTYTFYVPEQGSTTKECRVDEGAWVDCTSPYTVDISELEDGPHTVDFRARAESGLQGQSVRRSFVLDAVPDEPADTTAPVVTISSGPTDGASVESAPTFTFTSADDDVAGYECSVDGAAFAACTSPVTLTTEPGAHTFAVRATDESGNTGIAVTRSFTQRDLACEEATATLAEAKADLREAKARFARAKESGNKTRIERTRALRNEARAERNEALAQVEQEC</sequence>
<dbReference type="InterPro" id="IPR006311">
    <property type="entry name" value="TAT_signal"/>
</dbReference>
<dbReference type="Proteomes" id="UP001482520">
    <property type="component" value="Unassembled WGS sequence"/>
</dbReference>
<gene>
    <name evidence="6" type="ORF">V6R90_18555</name>
</gene>
<dbReference type="Pfam" id="PF01483">
    <property type="entry name" value="P_proprotein"/>
    <property type="match status" value="1"/>
</dbReference>
<feature type="region of interest" description="Disordered" evidence="3">
    <location>
        <begin position="403"/>
        <end position="438"/>
    </location>
</feature>
<keyword evidence="2" id="KW-0378">Hydrolase</keyword>
<dbReference type="RefSeq" id="WP_349805581.1">
    <property type="nucleotide sequence ID" value="NZ_JBEGDP010000034.1"/>
</dbReference>
<evidence type="ECO:0000259" key="5">
    <source>
        <dbReference type="PROSITE" id="PS51829"/>
    </source>
</evidence>
<comment type="caution">
    <text evidence="6">The sequence shown here is derived from an EMBL/GenBank/DDBJ whole genome shotgun (WGS) entry which is preliminary data.</text>
</comment>
<dbReference type="EMBL" id="JBEGDP010000034">
    <property type="protein sequence ID" value="MEQ7849283.1"/>
    <property type="molecule type" value="Genomic_DNA"/>
</dbReference>
<reference evidence="6 7" key="1">
    <citation type="submission" date="2024-02" db="EMBL/GenBank/DDBJ databases">
        <title>Full genome sequence of Nocardioides kribbensis.</title>
        <authorList>
            <person name="Poletto B.L."/>
            <person name="Silva G."/>
            <person name="Galante D."/>
            <person name="Campos K.R."/>
            <person name="Santos M.B.N."/>
            <person name="Sacchi C.T."/>
        </authorList>
    </citation>
    <scope>NUCLEOTIDE SEQUENCE [LARGE SCALE GENOMIC DNA]</scope>
    <source>
        <strain evidence="6 7">O4R</strain>
    </source>
</reference>
<dbReference type="InterPro" id="IPR008979">
    <property type="entry name" value="Galactose-bd-like_sf"/>
</dbReference>
<evidence type="ECO:0000256" key="1">
    <source>
        <dbReference type="ARBA" id="ARBA00022670"/>
    </source>
</evidence>
<dbReference type="InterPro" id="IPR002884">
    <property type="entry name" value="P_dom"/>
</dbReference>
<dbReference type="SUPFAM" id="SSF49785">
    <property type="entry name" value="Galactose-binding domain-like"/>
    <property type="match status" value="1"/>
</dbReference>
<keyword evidence="1" id="KW-0645">Protease</keyword>
<evidence type="ECO:0000256" key="4">
    <source>
        <dbReference type="SAM" id="SignalP"/>
    </source>
</evidence>
<feature type="compositionally biased region" description="Basic and acidic residues" evidence="3">
    <location>
        <begin position="403"/>
        <end position="429"/>
    </location>
</feature>
<dbReference type="Gene3D" id="2.60.120.260">
    <property type="entry name" value="Galactose-binding domain-like"/>
    <property type="match status" value="1"/>
</dbReference>
<name>A0ABV1P3F1_9ACTN</name>
<dbReference type="Gene3D" id="2.60.40.10">
    <property type="entry name" value="Immunoglobulins"/>
    <property type="match status" value="1"/>
</dbReference>
<evidence type="ECO:0000256" key="3">
    <source>
        <dbReference type="SAM" id="MobiDB-lite"/>
    </source>
</evidence>
<feature type="chain" id="PRO_5047261540" evidence="4">
    <location>
        <begin position="43"/>
        <end position="438"/>
    </location>
</feature>
<dbReference type="InterPro" id="IPR013783">
    <property type="entry name" value="Ig-like_fold"/>
</dbReference>
<organism evidence="6 7">
    <name type="scientific">Nocardioides kribbensis</name>
    <dbReference type="NCBI Taxonomy" id="305517"/>
    <lineage>
        <taxon>Bacteria</taxon>
        <taxon>Bacillati</taxon>
        <taxon>Actinomycetota</taxon>
        <taxon>Actinomycetes</taxon>
        <taxon>Propionibacteriales</taxon>
        <taxon>Nocardioidaceae</taxon>
        <taxon>Nocardioides</taxon>
    </lineage>
</organism>
<proteinExistence type="predicted"/>
<accession>A0ABV1P3F1</accession>
<feature type="domain" description="P/Homo B" evidence="5">
    <location>
        <begin position="34"/>
        <end position="199"/>
    </location>
</feature>
<keyword evidence="7" id="KW-1185">Reference proteome</keyword>